<reference evidence="1 2" key="1">
    <citation type="journal article" date="2019" name="Nat. Ecol. Evol.">
        <title>Megaphylogeny resolves global patterns of mushroom evolution.</title>
        <authorList>
            <person name="Varga T."/>
            <person name="Krizsan K."/>
            <person name="Foldi C."/>
            <person name="Dima B."/>
            <person name="Sanchez-Garcia M."/>
            <person name="Sanchez-Ramirez S."/>
            <person name="Szollosi G.J."/>
            <person name="Szarkandi J.G."/>
            <person name="Papp V."/>
            <person name="Albert L."/>
            <person name="Andreopoulos W."/>
            <person name="Angelini C."/>
            <person name="Antonin V."/>
            <person name="Barry K.W."/>
            <person name="Bougher N.L."/>
            <person name="Buchanan P."/>
            <person name="Buyck B."/>
            <person name="Bense V."/>
            <person name="Catcheside P."/>
            <person name="Chovatia M."/>
            <person name="Cooper J."/>
            <person name="Damon W."/>
            <person name="Desjardin D."/>
            <person name="Finy P."/>
            <person name="Geml J."/>
            <person name="Haridas S."/>
            <person name="Hughes K."/>
            <person name="Justo A."/>
            <person name="Karasinski D."/>
            <person name="Kautmanova I."/>
            <person name="Kiss B."/>
            <person name="Kocsube S."/>
            <person name="Kotiranta H."/>
            <person name="LaButti K.M."/>
            <person name="Lechner B.E."/>
            <person name="Liimatainen K."/>
            <person name="Lipzen A."/>
            <person name="Lukacs Z."/>
            <person name="Mihaltcheva S."/>
            <person name="Morgado L.N."/>
            <person name="Niskanen T."/>
            <person name="Noordeloos M.E."/>
            <person name="Ohm R.A."/>
            <person name="Ortiz-Santana B."/>
            <person name="Ovrebo C."/>
            <person name="Racz N."/>
            <person name="Riley R."/>
            <person name="Savchenko A."/>
            <person name="Shiryaev A."/>
            <person name="Soop K."/>
            <person name="Spirin V."/>
            <person name="Szebenyi C."/>
            <person name="Tomsovsky M."/>
            <person name="Tulloss R.E."/>
            <person name="Uehling J."/>
            <person name="Grigoriev I.V."/>
            <person name="Vagvolgyi C."/>
            <person name="Papp T."/>
            <person name="Martin F.M."/>
            <person name="Miettinen O."/>
            <person name="Hibbett D.S."/>
            <person name="Nagy L.G."/>
        </authorList>
    </citation>
    <scope>NUCLEOTIDE SEQUENCE [LARGE SCALE GENOMIC DNA]</scope>
    <source>
        <strain evidence="1 2">NL-1719</strain>
    </source>
</reference>
<proteinExistence type="predicted"/>
<keyword evidence="2" id="KW-1185">Reference proteome</keyword>
<accession>A0ACD3AKY4</accession>
<dbReference type="Proteomes" id="UP000308600">
    <property type="component" value="Unassembled WGS sequence"/>
</dbReference>
<evidence type="ECO:0000313" key="1">
    <source>
        <dbReference type="EMBL" id="TFK66588.1"/>
    </source>
</evidence>
<dbReference type="EMBL" id="ML208400">
    <property type="protein sequence ID" value="TFK66588.1"/>
    <property type="molecule type" value="Genomic_DNA"/>
</dbReference>
<name>A0ACD3AKY4_9AGAR</name>
<sequence length="551" mass="60725">MRLLAFASFLTTIITSTAASENAGLQPPGLAPLIARANALFSSGQFNEASKAFSEAIDQSPADYLLYYKRATSYYSLNRHSAALGDFEKVLSLTSNTFDNAHLMKARIHLKDGDFELAQDSLAHYTKSKTDSSGTALQAQISEGKQMAGKMDRERRAQLWTACVDSASAALRYASHSVHIRQTRAECSLASGDVESTVGDLTRLTHLLPPTTSILSRIFRMSYFLLPPNPAAMNSLKQCLHYDPDSKPCLVLHRLSKSFEKGFAKLEELQAKEDWRAITQLLTAPGKNNDLMNRFDQALTDHASRESLLPPEPVSPSPTTTTGSTAAAGSKPNKPADLPVPIPDAFKSSPRRQTLVRVLCQSYTRLNNLPKVEIWCQELSQLDGCEDDVDALVGKGEVLLKKQEWEEAVRVLGDAFEKSGRSDRDIHSRLQRAQKLLKQSKQKDYYKVLGVSRDADTRTIKKAFRNAAKIAHPDKGGSEAKMAAVNEAYEVLNNPELRERFDNGEDPNDPMSNQGGNPFGGSGHPFAQFFQQSPPGHHGGFHQSGGFQFHF</sequence>
<protein>
    <submittedName>
        <fullName evidence="1">Uncharacterized protein</fullName>
    </submittedName>
</protein>
<organism evidence="1 2">
    <name type="scientific">Pluteus cervinus</name>
    <dbReference type="NCBI Taxonomy" id="181527"/>
    <lineage>
        <taxon>Eukaryota</taxon>
        <taxon>Fungi</taxon>
        <taxon>Dikarya</taxon>
        <taxon>Basidiomycota</taxon>
        <taxon>Agaricomycotina</taxon>
        <taxon>Agaricomycetes</taxon>
        <taxon>Agaricomycetidae</taxon>
        <taxon>Agaricales</taxon>
        <taxon>Pluteineae</taxon>
        <taxon>Pluteaceae</taxon>
        <taxon>Pluteus</taxon>
    </lineage>
</organism>
<evidence type="ECO:0000313" key="2">
    <source>
        <dbReference type="Proteomes" id="UP000308600"/>
    </source>
</evidence>
<gene>
    <name evidence="1" type="ORF">BDN72DRAFT_141582</name>
</gene>